<dbReference type="OrthoDB" id="10253869at2759"/>
<dbReference type="Gene3D" id="3.40.50.12780">
    <property type="entry name" value="N-terminal domain of ligase-like"/>
    <property type="match status" value="2"/>
</dbReference>
<dbReference type="Gene3D" id="3.30.300.30">
    <property type="match status" value="2"/>
</dbReference>
<organism evidence="4 5">
    <name type="scientific">Trichonephila inaurata madagascariensis</name>
    <dbReference type="NCBI Taxonomy" id="2747483"/>
    <lineage>
        <taxon>Eukaryota</taxon>
        <taxon>Metazoa</taxon>
        <taxon>Ecdysozoa</taxon>
        <taxon>Arthropoda</taxon>
        <taxon>Chelicerata</taxon>
        <taxon>Arachnida</taxon>
        <taxon>Araneae</taxon>
        <taxon>Araneomorphae</taxon>
        <taxon>Entelegynae</taxon>
        <taxon>Araneoidea</taxon>
        <taxon>Nephilidae</taxon>
        <taxon>Trichonephila</taxon>
        <taxon>Trichonephila inaurata</taxon>
    </lineage>
</organism>
<dbReference type="Pfam" id="PF16177">
    <property type="entry name" value="ACAS_N"/>
    <property type="match status" value="1"/>
</dbReference>
<proteinExistence type="inferred from homology"/>
<comment type="caution">
    <text evidence="4">The sequence shown here is derived from an EMBL/GenBank/DDBJ whole genome shotgun (WGS) entry which is preliminary data.</text>
</comment>
<keyword evidence="5" id="KW-1185">Reference proteome</keyword>
<feature type="domain" description="Acetyl-coenzyme A synthetase N-terminal" evidence="3">
    <location>
        <begin position="52"/>
        <end position="109"/>
    </location>
</feature>
<evidence type="ECO:0000313" key="5">
    <source>
        <dbReference type="Proteomes" id="UP000886998"/>
    </source>
</evidence>
<dbReference type="InterPro" id="IPR032387">
    <property type="entry name" value="ACAS_N"/>
</dbReference>
<sequence length="1279" mass="144785">MDFFQSNGDCKNIKQAKVESNYLVWNKKVPDTELEKFKKIIQEKYNLKFHTYWDMHSWSVTNFPNFWEELWNYLEFIISKPHDEVFVKRGPGFLDNQWFNGATFNYAENILRIRDDREALLCLDEEGNFEKVTFREMFEEVKLYAAAFRKHGLQKGDTVACYMSNRKEAIYGMLAATSIGAIWGGPQPYLGARAASNVVSRLDPKFLIAVDRFVDYGMEHSVMDNLPFIAENSPTLEKIIIVPTKKETLAWDISYIPNSCFLGPFLESGKTPNGETADIVFEQLPFDHPVSVAFTSGTTGMPKGAVHSAGTLLGPLMHFTLHANLKGGDVFHNIYAHGCTLWNFHVACLSLGIKLLLQSGTVYCMQDGSNFWDVISKHKVAYTFLLASMVDKLEKMNAYPDPSNRNLEHLKVIGMGGSPVKTANFQYIQNIVDDNTFITILYGDPVIGEEGEMVLTVPNPLLPLYLWKDENNETLKNAYLTKYPGFWCQHDVCYVNPKTNGMVLKGRSDDVFIQRGQRFGSADVYFAIHDMEEIQDYICVGQKKWNGDSRAVLFVKMRNGCVFTPEFKSQIANKIKKELKEDCVPELILEVQDIPYNVNNKRMESIVRAIVETNQIPVTGNIKNPDCLKYYCNLPEIVFVKSGPGFLDNQWFKGAAFNYAENILKIRDDREAILYLDEEGNFEKITFADMFQEVKLYAAAFRKHGLQKGDTVACYMSNRKEAIYAMLAVTSIGAIWGGPQPFLGAKAASNIVARLEAKFLIAVDSFMDYGEKHRIIDNLSFIAENAPTLEKIIIVPTKKETLSKDILHIPNSVFLKPFLESGKTTNGKIPDIVFEQLPFDHPVFVAFTSGTSGLPKGVVHQAGSLLGPLRHFALQWNLKSGDVLHNIYPNGWTLWNCHVTCLSLGIKLLLQNGSVYRLKDGSNLWDVLSKYKVTYSYLVASIVDKLEKMNASPDPSNTNFEHLKAVTIGASPVKIANFKYVQSIVKDKVIIANLYEKNSPGKVIVVTYNISETEHCKGSLTEARMPSNIEGKTSIQDRSEGGTELLGHFSGIDYNLPVYAPEIQVPSLGIKYQCVDSKGHPIVGQEGELVLTVPTPLLLIYLWKDENKELLEKTYLAKYPGFWCQHDVCYVNPETKGMVLKGRSDDVLIQKGERFGAADVYFAIHGMEEIQDYICVGQKKWNGDSRAILFVKMRNGYAFNPEFKNKIANKIKKELWEDCVPELILEAQDIPYNVNNKRMENIVRTIVETNRIPVTLSIKNPESLKYYCNVPEIVNYNRE</sequence>
<dbReference type="SUPFAM" id="SSF56801">
    <property type="entry name" value="Acetyl-CoA synthetase-like"/>
    <property type="match status" value="2"/>
</dbReference>
<dbReference type="Pfam" id="PF00501">
    <property type="entry name" value="AMP-binding"/>
    <property type="match status" value="2"/>
</dbReference>
<dbReference type="GO" id="GO:0030729">
    <property type="term" value="F:acetoacetate-CoA ligase activity"/>
    <property type="evidence" value="ECO:0007669"/>
    <property type="project" value="TreeGrafter"/>
</dbReference>
<evidence type="ECO:0000313" key="4">
    <source>
        <dbReference type="EMBL" id="GFY43549.1"/>
    </source>
</evidence>
<gene>
    <name evidence="4" type="primary">AACS</name>
    <name evidence="4" type="ORF">TNIN_67941</name>
</gene>
<dbReference type="PANTHER" id="PTHR42921:SF1">
    <property type="entry name" value="ACETOACETYL-COA SYNTHETASE"/>
    <property type="match status" value="1"/>
</dbReference>
<dbReference type="Proteomes" id="UP000886998">
    <property type="component" value="Unassembled WGS sequence"/>
</dbReference>
<protein>
    <submittedName>
        <fullName evidence="4">Acetoacetyl-CoA synthetase</fullName>
    </submittedName>
</protein>
<accession>A0A8X7BVJ6</accession>
<dbReference type="InterPro" id="IPR020845">
    <property type="entry name" value="AMP-binding_CS"/>
</dbReference>
<dbReference type="PROSITE" id="PS00455">
    <property type="entry name" value="AMP_BINDING"/>
    <property type="match status" value="2"/>
</dbReference>
<dbReference type="InterPro" id="IPR045851">
    <property type="entry name" value="AMP-bd_C_sf"/>
</dbReference>
<evidence type="ECO:0000259" key="2">
    <source>
        <dbReference type="Pfam" id="PF00501"/>
    </source>
</evidence>
<reference evidence="4" key="1">
    <citation type="submission" date="2020-08" db="EMBL/GenBank/DDBJ databases">
        <title>Multicomponent nature underlies the extraordinary mechanical properties of spider dragline silk.</title>
        <authorList>
            <person name="Kono N."/>
            <person name="Nakamura H."/>
            <person name="Mori M."/>
            <person name="Yoshida Y."/>
            <person name="Ohtoshi R."/>
            <person name="Malay A.D."/>
            <person name="Moran D.A.P."/>
            <person name="Tomita M."/>
            <person name="Numata K."/>
            <person name="Arakawa K."/>
        </authorList>
    </citation>
    <scope>NUCLEOTIDE SEQUENCE</scope>
</reference>
<feature type="domain" description="AMP-dependent synthetase/ligase" evidence="2">
    <location>
        <begin position="668"/>
        <end position="987"/>
    </location>
</feature>
<evidence type="ECO:0000256" key="1">
    <source>
        <dbReference type="ARBA" id="ARBA00006432"/>
    </source>
</evidence>
<dbReference type="EMBL" id="BMAV01003756">
    <property type="protein sequence ID" value="GFY43549.1"/>
    <property type="molecule type" value="Genomic_DNA"/>
</dbReference>
<dbReference type="InterPro" id="IPR000873">
    <property type="entry name" value="AMP-dep_synth/lig_dom"/>
</dbReference>
<dbReference type="PANTHER" id="PTHR42921">
    <property type="entry name" value="ACETOACETYL-COA SYNTHETASE"/>
    <property type="match status" value="1"/>
</dbReference>
<dbReference type="AlphaFoldDB" id="A0A8X7BVJ6"/>
<evidence type="ECO:0000259" key="3">
    <source>
        <dbReference type="Pfam" id="PF16177"/>
    </source>
</evidence>
<comment type="similarity">
    <text evidence="1">Belongs to the ATP-dependent AMP-binding enzyme family.</text>
</comment>
<feature type="domain" description="AMP-dependent synthetase/ligase" evidence="2">
    <location>
        <begin position="116"/>
        <end position="443"/>
    </location>
</feature>
<name>A0A8X7BVJ6_9ARAC</name>
<dbReference type="InterPro" id="IPR042099">
    <property type="entry name" value="ANL_N_sf"/>
</dbReference>